<dbReference type="InterPro" id="IPR011761">
    <property type="entry name" value="ATP-grasp"/>
</dbReference>
<evidence type="ECO:0000259" key="11">
    <source>
        <dbReference type="PROSITE" id="PS50968"/>
    </source>
</evidence>
<dbReference type="FunFam" id="3.40.50.20:FF:000010">
    <property type="entry name" value="Propionyl-CoA carboxylase subunit alpha"/>
    <property type="match status" value="1"/>
</dbReference>
<dbReference type="Pfam" id="PF02785">
    <property type="entry name" value="Biotin_carb_C"/>
    <property type="match status" value="1"/>
</dbReference>
<dbReference type="CDD" id="cd06850">
    <property type="entry name" value="biotinyl_domain"/>
    <property type="match status" value="1"/>
</dbReference>
<dbReference type="InterPro" id="IPR011764">
    <property type="entry name" value="Biotin_carboxylation_dom"/>
</dbReference>
<dbReference type="PANTHER" id="PTHR18866:SF33">
    <property type="entry name" value="METHYLCROTONOYL-COA CARBOXYLASE SUBUNIT ALPHA, MITOCHONDRIAL-RELATED"/>
    <property type="match status" value="1"/>
</dbReference>
<dbReference type="EMBL" id="GBEZ01019409">
    <property type="protein sequence ID" value="JAC67144.1"/>
    <property type="molecule type" value="Transcribed_RNA"/>
</dbReference>
<keyword evidence="8" id="KW-0092">Biotin</keyword>
<evidence type="ECO:0000256" key="9">
    <source>
        <dbReference type="ARBA" id="ARBA00062371"/>
    </source>
</evidence>
<keyword evidence="3" id="KW-0436">Ligase</keyword>
<dbReference type="InterPro" id="IPR011054">
    <property type="entry name" value="Rudment_hybrid_motif"/>
</dbReference>
<dbReference type="GO" id="GO:0004485">
    <property type="term" value="F:methylcrotonoyl-CoA carboxylase activity"/>
    <property type="evidence" value="ECO:0007669"/>
    <property type="project" value="UniProtKB-ARBA"/>
</dbReference>
<dbReference type="PROSITE" id="PS00867">
    <property type="entry name" value="CPSASE_2"/>
    <property type="match status" value="1"/>
</dbReference>
<dbReference type="SUPFAM" id="SSF51230">
    <property type="entry name" value="Single hybrid motif"/>
    <property type="match status" value="1"/>
</dbReference>
<dbReference type="Pfam" id="PF02786">
    <property type="entry name" value="CPSase_L_D2"/>
    <property type="match status" value="1"/>
</dbReference>
<dbReference type="FunFam" id="2.40.50.100:FF:000003">
    <property type="entry name" value="Acetyl-CoA carboxylase biotin carboxyl carrier protein"/>
    <property type="match status" value="1"/>
</dbReference>
<dbReference type="AlphaFoldDB" id="A0A061R8U1"/>
<dbReference type="PROSITE" id="PS00188">
    <property type="entry name" value="BIOTIN"/>
    <property type="match status" value="1"/>
</dbReference>
<dbReference type="SUPFAM" id="SSF52440">
    <property type="entry name" value="PreATP-grasp domain"/>
    <property type="match status" value="1"/>
</dbReference>
<dbReference type="PROSITE" id="PS50979">
    <property type="entry name" value="BC"/>
    <property type="match status" value="1"/>
</dbReference>
<dbReference type="GO" id="GO:0004658">
    <property type="term" value="F:propionyl-CoA carboxylase activity"/>
    <property type="evidence" value="ECO:0007669"/>
    <property type="project" value="TreeGrafter"/>
</dbReference>
<comment type="cofactor">
    <cofactor evidence="1">
        <name>biotin</name>
        <dbReference type="ChEBI" id="CHEBI:57586"/>
    </cofactor>
</comment>
<sequence>MYQTRLRASLQSSALFASHLQLNLDLFSTNLKKFSCYGNSFINSSFTSSGSTSVPEAESRQLLPQTKLSFSKLLVANRGEIACRVIRTAKKLGLETVAVFSETDREALHVRAADSSVKLSEGDGKSSYLSIDAVLAACRATGAEAVHPGYGFLSENADFAKALHDAGIRFVGPPAGAIAAMGDKVESKRLARAAGVSTIPGHAGVIAGAEEAVAHARRIGFPVMIKASAGGGGKGMRVARSEEEVRQNFAIASQEALSSFGDGRILIEAFVEEPRHIEIQVIADKHGNCLWLPERECSIQRRNQKVIEEAPSTFIDAETRKAMGEQAVALARAVNYCSAGTVEFLVDKHRRFYFLEMNTRLQVEHPITEEITKLDLVEEMLRVADGQELSFDQERASSIHGWAMECRVYAEDPGRGFLPSTGRLDQYMEPRGIGVRCDAGVTQGNIISMFYDPMIAKLVTHGSTRAEALARMRAALDSYVIRGPEHNVPFLRSVLSMNDYAAGNITTGFIPLHFPHEGDTSPEKLPMTDHETHQMVAIAAALFADGGIRAGNADLLKEKMQVTVDLDGAPIEVSLEPAPRGTVPDSPDARLSLSVDVGSAMHALVELLSPAEDRYCPDLVPARVNGAPAVLQVIKRWPRGGVFQLNGAQRKLILQRTTVAELMQYMPPAAARDASKQIVAPMPGLIVEANATEGQTVIPGEAIVVLEAMKMQNVLRADTGGKVKSVHVRKGDVVSTDDVLVIFE</sequence>
<evidence type="ECO:0000256" key="8">
    <source>
        <dbReference type="ARBA" id="ARBA00023267"/>
    </source>
</evidence>
<dbReference type="SUPFAM" id="SSF51246">
    <property type="entry name" value="Rudiment single hybrid motif"/>
    <property type="match status" value="1"/>
</dbReference>
<dbReference type="Pfam" id="PF00364">
    <property type="entry name" value="Biotin_lipoyl"/>
    <property type="match status" value="1"/>
</dbReference>
<evidence type="ECO:0000256" key="3">
    <source>
        <dbReference type="ARBA" id="ARBA00022598"/>
    </source>
</evidence>
<dbReference type="InterPro" id="IPR050856">
    <property type="entry name" value="Biotin_carboxylase_complex"/>
</dbReference>
<organism evidence="14">
    <name type="scientific">Tetraselmis sp. GSL018</name>
    <dbReference type="NCBI Taxonomy" id="582737"/>
    <lineage>
        <taxon>Eukaryota</taxon>
        <taxon>Viridiplantae</taxon>
        <taxon>Chlorophyta</taxon>
        <taxon>core chlorophytes</taxon>
        <taxon>Chlorodendrophyceae</taxon>
        <taxon>Chlorodendrales</taxon>
        <taxon>Chlorodendraceae</taxon>
        <taxon>Tetraselmis</taxon>
    </lineage>
</organism>
<keyword evidence="5 10" id="KW-0067">ATP-binding</keyword>
<evidence type="ECO:0000256" key="2">
    <source>
        <dbReference type="ARBA" id="ARBA00004305"/>
    </source>
</evidence>
<dbReference type="GO" id="GO:0046872">
    <property type="term" value="F:metal ion binding"/>
    <property type="evidence" value="ECO:0007669"/>
    <property type="project" value="InterPro"/>
</dbReference>
<dbReference type="GO" id="GO:0005759">
    <property type="term" value="C:mitochondrial matrix"/>
    <property type="evidence" value="ECO:0007669"/>
    <property type="project" value="UniProtKB-SubCell"/>
</dbReference>
<dbReference type="Pfam" id="PF00289">
    <property type="entry name" value="Biotin_carb_N"/>
    <property type="match status" value="1"/>
</dbReference>
<dbReference type="Gene3D" id="3.30.470.20">
    <property type="entry name" value="ATP-grasp fold, B domain"/>
    <property type="match status" value="1"/>
</dbReference>
<reference evidence="14" key="1">
    <citation type="submission" date="2014-05" db="EMBL/GenBank/DDBJ databases">
        <title>The transcriptome of the halophilic microalga Tetraselmis sp. GSL018 isolated from the Great Salt Lake, Utah.</title>
        <authorList>
            <person name="Jinkerson R.E."/>
            <person name="D'Adamo S."/>
            <person name="Posewitz M.C."/>
        </authorList>
    </citation>
    <scope>NUCLEOTIDE SEQUENCE</scope>
    <source>
        <strain evidence="14">GSL018</strain>
    </source>
</reference>
<keyword evidence="6" id="KW-0809">Transit peptide</keyword>
<evidence type="ECO:0000256" key="6">
    <source>
        <dbReference type="ARBA" id="ARBA00022946"/>
    </source>
</evidence>
<keyword evidence="4 10" id="KW-0547">Nucleotide-binding</keyword>
<dbReference type="PROSITE" id="PS50975">
    <property type="entry name" value="ATP_GRASP"/>
    <property type="match status" value="1"/>
</dbReference>
<name>A0A061R8U1_9CHLO</name>
<evidence type="ECO:0000313" key="14">
    <source>
        <dbReference type="EMBL" id="JAC67144.1"/>
    </source>
</evidence>
<keyword evidence="7" id="KW-0496">Mitochondrion</keyword>
<dbReference type="InterPro" id="IPR016185">
    <property type="entry name" value="PreATP-grasp_dom_sf"/>
</dbReference>
<comment type="subunit">
    <text evidence="9">Probably a heterodimer composed of biotin-containing alpha subunits and beta subunits.</text>
</comment>
<feature type="domain" description="Lipoyl-binding" evidence="11">
    <location>
        <begin position="668"/>
        <end position="744"/>
    </location>
</feature>
<dbReference type="InterPro" id="IPR011053">
    <property type="entry name" value="Single_hybrid_motif"/>
</dbReference>
<protein>
    <submittedName>
        <fullName evidence="14">Propionyl-CoA carboxylase alpha chain</fullName>
    </submittedName>
</protein>
<feature type="domain" description="ATP-grasp" evidence="12">
    <location>
        <begin position="188"/>
        <end position="385"/>
    </location>
</feature>
<dbReference type="FunFam" id="3.30.1490.20:FF:000003">
    <property type="entry name" value="acetyl-CoA carboxylase isoform X1"/>
    <property type="match status" value="1"/>
</dbReference>
<feature type="domain" description="Biotin carboxylation" evidence="13">
    <location>
        <begin position="69"/>
        <end position="515"/>
    </location>
</feature>
<evidence type="ECO:0000256" key="7">
    <source>
        <dbReference type="ARBA" id="ARBA00023128"/>
    </source>
</evidence>
<dbReference type="InterPro" id="IPR005482">
    <property type="entry name" value="Biotin_COase_C"/>
</dbReference>
<dbReference type="Gene3D" id="2.40.50.100">
    <property type="match status" value="1"/>
</dbReference>
<comment type="subcellular location">
    <subcellularLocation>
        <location evidence="2">Mitochondrion matrix</location>
    </subcellularLocation>
</comment>
<dbReference type="SUPFAM" id="SSF56059">
    <property type="entry name" value="Glutathione synthetase ATP-binding domain-like"/>
    <property type="match status" value="1"/>
</dbReference>
<proteinExistence type="predicted"/>
<evidence type="ECO:0000256" key="10">
    <source>
        <dbReference type="PROSITE-ProRule" id="PRU00409"/>
    </source>
</evidence>
<dbReference type="SMART" id="SM00878">
    <property type="entry name" value="Biotin_carb_C"/>
    <property type="match status" value="1"/>
</dbReference>
<dbReference type="FunFam" id="3.30.470.20:FF:000028">
    <property type="entry name" value="Methylcrotonoyl-CoA carboxylase subunit alpha, mitochondrial"/>
    <property type="match status" value="1"/>
</dbReference>
<evidence type="ECO:0000256" key="4">
    <source>
        <dbReference type="ARBA" id="ARBA00022741"/>
    </source>
</evidence>
<evidence type="ECO:0000256" key="5">
    <source>
        <dbReference type="ARBA" id="ARBA00022840"/>
    </source>
</evidence>
<dbReference type="PROSITE" id="PS00866">
    <property type="entry name" value="CPSASE_1"/>
    <property type="match status" value="1"/>
</dbReference>
<dbReference type="GO" id="GO:0005524">
    <property type="term" value="F:ATP binding"/>
    <property type="evidence" value="ECO:0007669"/>
    <property type="project" value="UniProtKB-UniRule"/>
</dbReference>
<gene>
    <name evidence="14" type="primary">PCCA</name>
    <name evidence="14" type="ORF">TSPGSL018_11893</name>
</gene>
<accession>A0A061R8U1</accession>
<evidence type="ECO:0000259" key="12">
    <source>
        <dbReference type="PROSITE" id="PS50975"/>
    </source>
</evidence>
<dbReference type="InterPro" id="IPR005479">
    <property type="entry name" value="CPAse_ATP-bd"/>
</dbReference>
<dbReference type="InterPro" id="IPR000089">
    <property type="entry name" value="Biotin_lipoyl"/>
</dbReference>
<evidence type="ECO:0000259" key="13">
    <source>
        <dbReference type="PROSITE" id="PS50979"/>
    </source>
</evidence>
<dbReference type="PROSITE" id="PS50968">
    <property type="entry name" value="BIOTINYL_LIPOYL"/>
    <property type="match status" value="1"/>
</dbReference>
<dbReference type="InterPro" id="IPR001882">
    <property type="entry name" value="Biotin_BS"/>
</dbReference>
<dbReference type="PANTHER" id="PTHR18866">
    <property type="entry name" value="CARBOXYLASE:PYRUVATE/ACETYL-COA/PROPIONYL-COA CARBOXYLASE"/>
    <property type="match status" value="1"/>
</dbReference>
<evidence type="ECO:0000256" key="1">
    <source>
        <dbReference type="ARBA" id="ARBA00001953"/>
    </source>
</evidence>
<dbReference type="InterPro" id="IPR005481">
    <property type="entry name" value="BC-like_N"/>
</dbReference>